<feature type="signal peptide" evidence="1">
    <location>
        <begin position="1"/>
        <end position="22"/>
    </location>
</feature>
<comment type="caution">
    <text evidence="2">The sequence shown here is derived from an EMBL/GenBank/DDBJ whole genome shotgun (WGS) entry which is preliminary data.</text>
</comment>
<evidence type="ECO:0000313" key="2">
    <source>
        <dbReference type="EMBL" id="CAD2202269.1"/>
    </source>
</evidence>
<feature type="chain" id="PRO_5028078392" evidence="1">
    <location>
        <begin position="23"/>
        <end position="267"/>
    </location>
</feature>
<proteinExistence type="predicted"/>
<accession>A0A6V7XSF1</accession>
<dbReference type="Proteomes" id="UP000580250">
    <property type="component" value="Unassembled WGS sequence"/>
</dbReference>
<name>A0A6V7XSF1_MELEN</name>
<reference evidence="2 3" key="1">
    <citation type="submission" date="2020-08" db="EMBL/GenBank/DDBJ databases">
        <authorList>
            <person name="Koutsovoulos G."/>
            <person name="Danchin GJ E."/>
        </authorList>
    </citation>
    <scope>NUCLEOTIDE SEQUENCE [LARGE SCALE GENOMIC DNA]</scope>
</reference>
<evidence type="ECO:0000256" key="1">
    <source>
        <dbReference type="SAM" id="SignalP"/>
    </source>
</evidence>
<dbReference type="AlphaFoldDB" id="A0A6V7XSF1"/>
<gene>
    <name evidence="2" type="ORF">MENT_LOCUS55892</name>
</gene>
<evidence type="ECO:0000313" key="3">
    <source>
        <dbReference type="Proteomes" id="UP000580250"/>
    </source>
</evidence>
<keyword evidence="1" id="KW-0732">Signal</keyword>
<organism evidence="2 3">
    <name type="scientific">Meloidogyne enterolobii</name>
    <name type="common">Root-knot nematode worm</name>
    <name type="synonym">Meloidogyne mayaguensis</name>
    <dbReference type="NCBI Taxonomy" id="390850"/>
    <lineage>
        <taxon>Eukaryota</taxon>
        <taxon>Metazoa</taxon>
        <taxon>Ecdysozoa</taxon>
        <taxon>Nematoda</taxon>
        <taxon>Chromadorea</taxon>
        <taxon>Rhabditida</taxon>
        <taxon>Tylenchina</taxon>
        <taxon>Tylenchomorpha</taxon>
        <taxon>Tylenchoidea</taxon>
        <taxon>Meloidogynidae</taxon>
        <taxon>Meloidogyninae</taxon>
        <taxon>Meloidogyne</taxon>
    </lineage>
</organism>
<dbReference type="EMBL" id="CAJEWN010002162">
    <property type="protein sequence ID" value="CAD2202269.1"/>
    <property type="molecule type" value="Genomic_DNA"/>
</dbReference>
<sequence length="267" mass="29528">MKLSKFVIFLFFIYILFNLTYGVYEGESSNPQANPQPNFQHPNLGAHPGYAPIPQTNVHGYHILTPTQHGQKPGHYGNLISFNQSVPGYAPSSGLPVGETRNNIISINQNHPGHVNQHQTSHNPIQNVQNYNILQPTLPEGQKHGTYGNLISFDQNVPGYAPSNNSNAPGYIQSSGLHVGGASSMIVANQSAHFNQQQHVQLTQQQNVMPNMHQQNRFNPFQNVPNYHILTPTQQDGQQTGNYGKLISFDPNVPGYAPEINRQGGQH</sequence>
<protein>
    <submittedName>
        <fullName evidence="2">Uncharacterized protein</fullName>
    </submittedName>
</protein>